<dbReference type="PANTHER" id="PTHR43476">
    <property type="entry name" value="3-(3-HYDROXY-PHENYL)PROPIONATE/3-HYDROXYCINNAMIC ACID HYDROXYLASE"/>
    <property type="match status" value="1"/>
</dbReference>
<dbReference type="Proteomes" id="UP000680132">
    <property type="component" value="Unassembled WGS sequence"/>
</dbReference>
<dbReference type="Gene3D" id="3.50.50.60">
    <property type="entry name" value="FAD/NAD(P)-binding domain"/>
    <property type="match status" value="2"/>
</dbReference>
<dbReference type="PRINTS" id="PR00420">
    <property type="entry name" value="RNGMNOXGNASE"/>
</dbReference>
<protein>
    <submittedName>
        <fullName evidence="3">FAD-dependent oxidoreductase</fullName>
    </submittedName>
</protein>
<dbReference type="GO" id="GO:0071949">
    <property type="term" value="F:FAD binding"/>
    <property type="evidence" value="ECO:0007669"/>
    <property type="project" value="InterPro"/>
</dbReference>
<keyword evidence="1" id="KW-0560">Oxidoreductase</keyword>
<evidence type="ECO:0000313" key="4">
    <source>
        <dbReference type="Proteomes" id="UP000680132"/>
    </source>
</evidence>
<proteinExistence type="predicted"/>
<evidence type="ECO:0000256" key="1">
    <source>
        <dbReference type="ARBA" id="ARBA00023002"/>
    </source>
</evidence>
<comment type="caution">
    <text evidence="3">The sequence shown here is derived from an EMBL/GenBank/DDBJ whole genome shotgun (WGS) entry which is preliminary data.</text>
</comment>
<sequence length="412" mass="45016">MSERTGCIVVGGGPAGMVAGLLLARAGVAVTVLEKHADFLRDFRGDTIHPSTQLLLDELGLIERFQRIPYSRLEAVQVPDANGERVTVGDFRRLWHPYPFIAIAPQWDFLDLLAEAGRDEPHFRLRMRTEVTGLLHRNGRITGVRFIDNATGERGELEASLTIAADGRDSVVRRLARIPMRRYPVPFDVLWFRIAARGDDGTPIDVGRNLIPRGAGGRLFVLIPRGDYVQAAMLIPKGTEAALRSRGIDVFRAEVAAAVPELAEPAQRIRFSDVHALDVKLDRARRWWSRGVLCIGDAAHAMSPAGGVGVNLAVQDGVAAATLLADPLREARMSDAAVAAVQRRRRMPTAVTQAAQRVIHAGMRRAFAAGWTPSIPASLARVLRVAPWLTVIPALFVGIGARPEHAPDFARR</sequence>
<gene>
    <name evidence="3" type="ORF">J5V96_01675</name>
</gene>
<dbReference type="NCBIfam" id="NF004833">
    <property type="entry name" value="PRK06185.1-1"/>
    <property type="match status" value="1"/>
</dbReference>
<dbReference type="InterPro" id="IPR002938">
    <property type="entry name" value="FAD-bd"/>
</dbReference>
<dbReference type="InterPro" id="IPR036188">
    <property type="entry name" value="FAD/NAD-bd_sf"/>
</dbReference>
<dbReference type="PANTHER" id="PTHR43476:SF5">
    <property type="entry name" value="FAD-DEPENDENT MONOOXYGENASE"/>
    <property type="match status" value="1"/>
</dbReference>
<dbReference type="RefSeq" id="WP_208499917.1">
    <property type="nucleotide sequence ID" value="NZ_JAGFOA010000001.1"/>
</dbReference>
<name>A0A939QK19_9MICO</name>
<reference evidence="3" key="1">
    <citation type="submission" date="2021-03" db="EMBL/GenBank/DDBJ databases">
        <title>Microbacterium sp. nov., a novel actinobacterium isolated from cow dung.</title>
        <authorList>
            <person name="Zhang L."/>
        </authorList>
    </citation>
    <scope>NUCLEOTIDE SEQUENCE</scope>
    <source>
        <strain evidence="3">NEAU-LLB</strain>
    </source>
</reference>
<dbReference type="SUPFAM" id="SSF51905">
    <property type="entry name" value="FAD/NAD(P)-binding domain"/>
    <property type="match status" value="1"/>
</dbReference>
<dbReference type="EMBL" id="JAGFOA010000001">
    <property type="protein sequence ID" value="MBO3662215.1"/>
    <property type="molecule type" value="Genomic_DNA"/>
</dbReference>
<accession>A0A939QK19</accession>
<dbReference type="GO" id="GO:0016491">
    <property type="term" value="F:oxidoreductase activity"/>
    <property type="evidence" value="ECO:0007669"/>
    <property type="project" value="UniProtKB-KW"/>
</dbReference>
<dbReference type="Pfam" id="PF01494">
    <property type="entry name" value="FAD_binding_3"/>
    <property type="match status" value="1"/>
</dbReference>
<dbReference type="AlphaFoldDB" id="A0A939QK19"/>
<organism evidence="3 4">
    <name type="scientific">Microbacterium stercoris</name>
    <dbReference type="NCBI Taxonomy" id="2820289"/>
    <lineage>
        <taxon>Bacteria</taxon>
        <taxon>Bacillati</taxon>
        <taxon>Actinomycetota</taxon>
        <taxon>Actinomycetes</taxon>
        <taxon>Micrococcales</taxon>
        <taxon>Microbacteriaceae</taxon>
        <taxon>Microbacterium</taxon>
    </lineage>
</organism>
<feature type="domain" description="FAD-binding" evidence="2">
    <location>
        <begin position="6"/>
        <end position="354"/>
    </location>
</feature>
<keyword evidence="4" id="KW-1185">Reference proteome</keyword>
<evidence type="ECO:0000313" key="3">
    <source>
        <dbReference type="EMBL" id="MBO3662215.1"/>
    </source>
</evidence>
<dbReference type="InterPro" id="IPR050631">
    <property type="entry name" value="PheA/TfdB_FAD_monoxygenase"/>
</dbReference>
<evidence type="ECO:0000259" key="2">
    <source>
        <dbReference type="Pfam" id="PF01494"/>
    </source>
</evidence>